<dbReference type="PANTHER" id="PTHR43350">
    <property type="entry name" value="NAD-DEPENDENT ALCOHOL DEHYDROGENASE"/>
    <property type="match status" value="1"/>
</dbReference>
<organism evidence="7 8">
    <name type="scientific">Melghirimyces profundicolus</name>
    <dbReference type="NCBI Taxonomy" id="1242148"/>
    <lineage>
        <taxon>Bacteria</taxon>
        <taxon>Bacillati</taxon>
        <taxon>Bacillota</taxon>
        <taxon>Bacilli</taxon>
        <taxon>Bacillales</taxon>
        <taxon>Thermoactinomycetaceae</taxon>
        <taxon>Melghirimyces</taxon>
    </lineage>
</organism>
<evidence type="ECO:0000256" key="3">
    <source>
        <dbReference type="ARBA" id="ARBA00022723"/>
    </source>
</evidence>
<dbReference type="RefSeq" id="WP_108022435.1">
    <property type="nucleotide sequence ID" value="NZ_QBKR01000006.1"/>
</dbReference>
<dbReference type="Proteomes" id="UP000244240">
    <property type="component" value="Unassembled WGS sequence"/>
</dbReference>
<keyword evidence="8" id="KW-1185">Reference proteome</keyword>
<dbReference type="PANTHER" id="PTHR43350:SF19">
    <property type="entry name" value="D-GULOSIDE 3-DEHYDROGENASE"/>
    <property type="match status" value="1"/>
</dbReference>
<dbReference type="Pfam" id="PF08240">
    <property type="entry name" value="ADH_N"/>
    <property type="match status" value="1"/>
</dbReference>
<dbReference type="SUPFAM" id="SSF50129">
    <property type="entry name" value="GroES-like"/>
    <property type="match status" value="1"/>
</dbReference>
<evidence type="ECO:0000256" key="1">
    <source>
        <dbReference type="ARBA" id="ARBA00001947"/>
    </source>
</evidence>
<gene>
    <name evidence="7" type="ORF">C8P63_10660</name>
</gene>
<dbReference type="InterPro" id="IPR011032">
    <property type="entry name" value="GroES-like_sf"/>
</dbReference>
<dbReference type="InterPro" id="IPR013154">
    <property type="entry name" value="ADH-like_N"/>
</dbReference>
<comment type="caution">
    <text evidence="7">The sequence shown here is derived from an EMBL/GenBank/DDBJ whole genome shotgun (WGS) entry which is preliminary data.</text>
</comment>
<feature type="domain" description="Alcohol dehydrogenase-like N-terminal" evidence="6">
    <location>
        <begin position="24"/>
        <end position="130"/>
    </location>
</feature>
<dbReference type="OrthoDB" id="1700359at2"/>
<evidence type="ECO:0000313" key="8">
    <source>
        <dbReference type="Proteomes" id="UP000244240"/>
    </source>
</evidence>
<comment type="cofactor">
    <cofactor evidence="1">
        <name>Zn(2+)</name>
        <dbReference type="ChEBI" id="CHEBI:29105"/>
    </cofactor>
</comment>
<evidence type="ECO:0000256" key="4">
    <source>
        <dbReference type="ARBA" id="ARBA00022833"/>
    </source>
</evidence>
<dbReference type="GO" id="GO:0016491">
    <property type="term" value="F:oxidoreductase activity"/>
    <property type="evidence" value="ECO:0007669"/>
    <property type="project" value="UniProtKB-KW"/>
</dbReference>
<dbReference type="EMBL" id="QBKR01000006">
    <property type="protein sequence ID" value="PTX61808.1"/>
    <property type="molecule type" value="Genomic_DNA"/>
</dbReference>
<accession>A0A2T6C0H3</accession>
<keyword evidence="4" id="KW-0862">Zinc</keyword>
<reference evidence="7 8" key="1">
    <citation type="submission" date="2018-04" db="EMBL/GenBank/DDBJ databases">
        <title>Genomic Encyclopedia of Archaeal and Bacterial Type Strains, Phase II (KMG-II): from individual species to whole genera.</title>
        <authorList>
            <person name="Goeker M."/>
        </authorList>
    </citation>
    <scope>NUCLEOTIDE SEQUENCE [LARGE SCALE GENOMIC DNA]</scope>
    <source>
        <strain evidence="7 8">DSM 45787</strain>
    </source>
</reference>
<dbReference type="Gene3D" id="3.40.50.720">
    <property type="entry name" value="NAD(P)-binding Rossmann-like Domain"/>
    <property type="match status" value="1"/>
</dbReference>
<keyword evidence="5" id="KW-0560">Oxidoreductase</keyword>
<evidence type="ECO:0000313" key="7">
    <source>
        <dbReference type="EMBL" id="PTX61808.1"/>
    </source>
</evidence>
<dbReference type="GO" id="GO:0046872">
    <property type="term" value="F:metal ion binding"/>
    <property type="evidence" value="ECO:0007669"/>
    <property type="project" value="UniProtKB-KW"/>
</dbReference>
<evidence type="ECO:0000259" key="6">
    <source>
        <dbReference type="Pfam" id="PF08240"/>
    </source>
</evidence>
<sequence length="359" mass="40928">MKSSKIALYLPEKLRVEQYDIEKKGIIVKPTYLSVCNADIRYYLGERPSEVLKKKLPLVLIHEAVGEVVYSDDQDFKEGDHVAIVPISKDASGLDEEYNYDYPGSKFMSSSTDGCMQTLLQLGRENVVKFSKIEPRYGTVIEVASVAMQAVKRLKKFYNRNVGKVAVWGTGSVGYWTALLLKEEMPYTHITVIGRSPKKLEAFSFADETILQQDLESKDEFDLVVEAVGGHGTETVMTKAIEIVKPVGCILMLGVSEQNININTRKWMEKGILILTSHRSTYKDFVDVVKIMENSDLVQRHIKKSVSFIKKVEDLDDVHEAMTQAREHQFKMVMKWDFMKSNEIKVIHDHVDKKEPQLI</sequence>
<dbReference type="SUPFAM" id="SSF51735">
    <property type="entry name" value="NAD(P)-binding Rossmann-fold domains"/>
    <property type="match status" value="1"/>
</dbReference>
<evidence type="ECO:0000256" key="5">
    <source>
        <dbReference type="ARBA" id="ARBA00023002"/>
    </source>
</evidence>
<evidence type="ECO:0000256" key="2">
    <source>
        <dbReference type="ARBA" id="ARBA00008072"/>
    </source>
</evidence>
<dbReference type="InterPro" id="IPR036291">
    <property type="entry name" value="NAD(P)-bd_dom_sf"/>
</dbReference>
<protein>
    <submittedName>
        <fullName evidence="7">Ribitol-5-phosphate 2-dehydrogenase</fullName>
    </submittedName>
</protein>
<keyword evidence="3" id="KW-0479">Metal-binding</keyword>
<proteinExistence type="inferred from homology"/>
<dbReference type="Gene3D" id="3.90.180.10">
    <property type="entry name" value="Medium-chain alcohol dehydrogenases, catalytic domain"/>
    <property type="match status" value="1"/>
</dbReference>
<dbReference type="AlphaFoldDB" id="A0A2T6C0H3"/>
<comment type="similarity">
    <text evidence="2">Belongs to the zinc-containing alcohol dehydrogenase family.</text>
</comment>
<name>A0A2T6C0H3_9BACL</name>